<proteinExistence type="predicted"/>
<gene>
    <name evidence="1" type="ORF">QQF64_006253</name>
</gene>
<dbReference type="Proteomes" id="UP001558613">
    <property type="component" value="Unassembled WGS sequence"/>
</dbReference>
<evidence type="ECO:0000313" key="1">
    <source>
        <dbReference type="EMBL" id="KAL1263514.1"/>
    </source>
</evidence>
<organism evidence="1 2">
    <name type="scientific">Cirrhinus molitorella</name>
    <name type="common">mud carp</name>
    <dbReference type="NCBI Taxonomy" id="172907"/>
    <lineage>
        <taxon>Eukaryota</taxon>
        <taxon>Metazoa</taxon>
        <taxon>Chordata</taxon>
        <taxon>Craniata</taxon>
        <taxon>Vertebrata</taxon>
        <taxon>Euteleostomi</taxon>
        <taxon>Actinopterygii</taxon>
        <taxon>Neopterygii</taxon>
        <taxon>Teleostei</taxon>
        <taxon>Ostariophysi</taxon>
        <taxon>Cypriniformes</taxon>
        <taxon>Cyprinidae</taxon>
        <taxon>Labeoninae</taxon>
        <taxon>Labeonini</taxon>
        <taxon>Cirrhinus</taxon>
    </lineage>
</organism>
<comment type="caution">
    <text evidence="1">The sequence shown here is derived from an EMBL/GenBank/DDBJ whole genome shotgun (WGS) entry which is preliminary data.</text>
</comment>
<evidence type="ECO:0000313" key="2">
    <source>
        <dbReference type="Proteomes" id="UP001558613"/>
    </source>
</evidence>
<keyword evidence="2" id="KW-1185">Reference proteome</keyword>
<reference evidence="1 2" key="1">
    <citation type="submission" date="2023-09" db="EMBL/GenBank/DDBJ databases">
        <authorList>
            <person name="Wang M."/>
        </authorList>
    </citation>
    <scope>NUCLEOTIDE SEQUENCE [LARGE SCALE GENOMIC DNA]</scope>
    <source>
        <strain evidence="1">GT-2023</strain>
        <tissue evidence="1">Liver</tissue>
    </source>
</reference>
<dbReference type="EMBL" id="JAYMGO010000013">
    <property type="protein sequence ID" value="KAL1263514.1"/>
    <property type="molecule type" value="Genomic_DNA"/>
</dbReference>
<sequence>MVLRKKVNIWKELLVSLAVFTDFKLKDQHDVHTIQTTVLCALPVFLREETSKFFKTCSIEDDSEEPDVDTSVALLTVVRELRGIALQYNPEKISMILENGVVKTILQRFSDAFI</sequence>
<accession>A0ABR3MHQ0</accession>
<protein>
    <submittedName>
        <fullName evidence="1">Uncharacterized protein</fullName>
    </submittedName>
</protein>
<name>A0ABR3MHQ0_9TELE</name>